<sequence>MFRRRDNRRSASASDFDPHLWDLIPFSPTWTASASSKHPKTVIPEPSTFRNLMTPSLENAEQGSLRGYPNPGHLAANLALIECFLKFKDAVTTSRKLDILDAPTYSNSQAAEKSGTAPEVAQATQRWNTVIGLAISRFQVWFENIESLLRHAAAYHRYGPNSNAHHAAMTANYLPPLDVLMVWYAYMNHPCSYRADNLAHAPKLLEIPMPWEAILAVIDVDTCTYKPPPAAEKLFTTTTTQSPDIFVYLTNPPPYSNLDPLMVFSIDLTSAVRDLFDGANFMQQMHALLWLRSPSLEGTLARALARYAVLPEATGLRASTWSARVKTDPALELVWRTHMLYPAAFAAYSNVVFGSDALVLTEGEESDQKQPDVNSGSLEKLDLILTESDDSGGEDLCYCWACERIRDDVPDYVYLPSSGSGNASSDLGIPSPSRNPVFPRESADVNSLLCLTRDQISEIKADIAFHRHVEEFRQNNPPGTPLPTRPLTARAIAILKQEHESKERAGRYYGAGYTVEVIRPAVYDPLTGKLLKKEKVKVTRSKDATAIGKWGGKLMII</sequence>
<evidence type="ECO:0000313" key="3">
    <source>
        <dbReference type="Proteomes" id="UP000054266"/>
    </source>
</evidence>
<accession>A0A0D2FLD7</accession>
<dbReference type="STRING" id="5601.A0A0D2FLD7"/>
<evidence type="ECO:0000256" key="1">
    <source>
        <dbReference type="SAM" id="MobiDB-lite"/>
    </source>
</evidence>
<feature type="region of interest" description="Disordered" evidence="1">
    <location>
        <begin position="31"/>
        <end position="50"/>
    </location>
</feature>
<organism evidence="2 3">
    <name type="scientific">Phialophora macrospora</name>
    <dbReference type="NCBI Taxonomy" id="1851006"/>
    <lineage>
        <taxon>Eukaryota</taxon>
        <taxon>Fungi</taxon>
        <taxon>Dikarya</taxon>
        <taxon>Ascomycota</taxon>
        <taxon>Pezizomycotina</taxon>
        <taxon>Eurotiomycetes</taxon>
        <taxon>Chaetothyriomycetidae</taxon>
        <taxon>Chaetothyriales</taxon>
        <taxon>Herpotrichiellaceae</taxon>
        <taxon>Phialophora</taxon>
    </lineage>
</organism>
<protein>
    <submittedName>
        <fullName evidence="2">Uncharacterized protein</fullName>
    </submittedName>
</protein>
<dbReference type="EMBL" id="KN846959">
    <property type="protein sequence ID" value="KIW67520.1"/>
    <property type="molecule type" value="Genomic_DNA"/>
</dbReference>
<evidence type="ECO:0000313" key="2">
    <source>
        <dbReference type="EMBL" id="KIW67520.1"/>
    </source>
</evidence>
<proteinExistence type="predicted"/>
<gene>
    <name evidence="2" type="ORF">PV04_06764</name>
</gene>
<dbReference type="Proteomes" id="UP000054266">
    <property type="component" value="Unassembled WGS sequence"/>
</dbReference>
<keyword evidence="3" id="KW-1185">Reference proteome</keyword>
<dbReference type="HOGENOM" id="CLU_025077_1_0_1"/>
<reference evidence="2 3" key="1">
    <citation type="submission" date="2015-01" db="EMBL/GenBank/DDBJ databases">
        <title>The Genome Sequence of Capronia semiimmersa CBS27337.</title>
        <authorList>
            <consortium name="The Broad Institute Genomics Platform"/>
            <person name="Cuomo C."/>
            <person name="de Hoog S."/>
            <person name="Gorbushina A."/>
            <person name="Stielow B."/>
            <person name="Teixiera M."/>
            <person name="Abouelleil A."/>
            <person name="Chapman S.B."/>
            <person name="Priest M."/>
            <person name="Young S.K."/>
            <person name="Wortman J."/>
            <person name="Nusbaum C."/>
            <person name="Birren B."/>
        </authorList>
    </citation>
    <scope>NUCLEOTIDE SEQUENCE [LARGE SCALE GENOMIC DNA]</scope>
    <source>
        <strain evidence="2 3">CBS 27337</strain>
    </source>
</reference>
<name>A0A0D2FLD7_9EURO</name>
<dbReference type="AlphaFoldDB" id="A0A0D2FLD7"/>